<organism evidence="1 2">
    <name type="scientific">Rhododendron molle</name>
    <name type="common">Chinese azalea</name>
    <name type="synonym">Azalea mollis</name>
    <dbReference type="NCBI Taxonomy" id="49168"/>
    <lineage>
        <taxon>Eukaryota</taxon>
        <taxon>Viridiplantae</taxon>
        <taxon>Streptophyta</taxon>
        <taxon>Embryophyta</taxon>
        <taxon>Tracheophyta</taxon>
        <taxon>Spermatophyta</taxon>
        <taxon>Magnoliopsida</taxon>
        <taxon>eudicotyledons</taxon>
        <taxon>Gunneridae</taxon>
        <taxon>Pentapetalae</taxon>
        <taxon>asterids</taxon>
        <taxon>Ericales</taxon>
        <taxon>Ericaceae</taxon>
        <taxon>Ericoideae</taxon>
        <taxon>Rhodoreae</taxon>
        <taxon>Rhododendron</taxon>
    </lineage>
</organism>
<keyword evidence="2" id="KW-1185">Reference proteome</keyword>
<proteinExistence type="predicted"/>
<dbReference type="Proteomes" id="UP001062846">
    <property type="component" value="Chromosome 6"/>
</dbReference>
<reference evidence="1" key="1">
    <citation type="submission" date="2022-02" db="EMBL/GenBank/DDBJ databases">
        <title>Plant Genome Project.</title>
        <authorList>
            <person name="Zhang R.-G."/>
        </authorList>
    </citation>
    <scope>NUCLEOTIDE SEQUENCE</scope>
    <source>
        <strain evidence="1">AT1</strain>
    </source>
</reference>
<dbReference type="EMBL" id="CM046393">
    <property type="protein sequence ID" value="KAI8550384.1"/>
    <property type="molecule type" value="Genomic_DNA"/>
</dbReference>
<evidence type="ECO:0000313" key="2">
    <source>
        <dbReference type="Proteomes" id="UP001062846"/>
    </source>
</evidence>
<name>A0ACC0NBX3_RHOML</name>
<comment type="caution">
    <text evidence="1">The sequence shown here is derived from an EMBL/GenBank/DDBJ whole genome shotgun (WGS) entry which is preliminary data.</text>
</comment>
<accession>A0ACC0NBX3</accession>
<gene>
    <name evidence="1" type="ORF">RHMOL_Rhmol06G0102100</name>
</gene>
<protein>
    <submittedName>
        <fullName evidence="1">Uncharacterized protein</fullName>
    </submittedName>
</protein>
<sequence length="142" mass="16406">MSPNQPITHLLLHISLSLSLSPFAMPNDAAFRWALVWLAAIVVVIGLYTHSWNKMMGTYLLGMLGIMGVLLPDWDFFDRPFSHWNSPISSVDHHHRHDIAAPNYSAPTPNPPTRFRMYPVRLVVYTLVYGFGFYKWWMFISN</sequence>
<evidence type="ECO:0000313" key="1">
    <source>
        <dbReference type="EMBL" id="KAI8550384.1"/>
    </source>
</evidence>